<feature type="compositionally biased region" description="Polar residues" evidence="1">
    <location>
        <begin position="106"/>
        <end position="118"/>
    </location>
</feature>
<dbReference type="Gramene" id="TraesCS6A03G0322500.1">
    <property type="protein sequence ID" value="TraesCS6A03G0322500.1.CDS"/>
    <property type="gene ID" value="TraesCS6A03G0322500"/>
</dbReference>
<evidence type="ECO:0000256" key="1">
    <source>
        <dbReference type="SAM" id="MobiDB-lite"/>
    </source>
</evidence>
<gene>
    <name evidence="2" type="primary">LOC123132378</name>
</gene>
<proteinExistence type="predicted"/>
<feature type="compositionally biased region" description="Basic and acidic residues" evidence="1">
    <location>
        <begin position="77"/>
        <end position="93"/>
    </location>
</feature>
<reference evidence="2" key="1">
    <citation type="submission" date="2018-08" db="EMBL/GenBank/DDBJ databases">
        <authorList>
            <person name="Rossello M."/>
        </authorList>
    </citation>
    <scope>NUCLEOTIDE SEQUENCE [LARGE SCALE GENOMIC DNA]</scope>
    <source>
        <strain evidence="2">cv. Chinese Spring</strain>
    </source>
</reference>
<dbReference type="EnsemblPlants" id="TraesCS6A02G136300.1">
    <property type="protein sequence ID" value="TraesCS6A02G136300.1"/>
    <property type="gene ID" value="TraesCS6A02G136300"/>
</dbReference>
<name>A0A3B6NMK9_WHEAT</name>
<reference evidence="2" key="2">
    <citation type="submission" date="2018-10" db="UniProtKB">
        <authorList>
            <consortium name="EnsemblPlants"/>
        </authorList>
    </citation>
    <scope>IDENTIFICATION</scope>
</reference>
<evidence type="ECO:0000313" key="2">
    <source>
        <dbReference type="EnsemblPlants" id="TraesCS6A02G136300.1"/>
    </source>
</evidence>
<accession>A0A3B6NMK9</accession>
<dbReference type="Gramene" id="TraesCS6A02G136300.1">
    <property type="protein sequence ID" value="TraesCS6A02G136300.1"/>
    <property type="gene ID" value="TraesCS6A02G136300"/>
</dbReference>
<organism evidence="2">
    <name type="scientific">Triticum aestivum</name>
    <name type="common">Wheat</name>
    <dbReference type="NCBI Taxonomy" id="4565"/>
    <lineage>
        <taxon>Eukaryota</taxon>
        <taxon>Viridiplantae</taxon>
        <taxon>Streptophyta</taxon>
        <taxon>Embryophyta</taxon>
        <taxon>Tracheophyta</taxon>
        <taxon>Spermatophyta</taxon>
        <taxon>Magnoliopsida</taxon>
        <taxon>Liliopsida</taxon>
        <taxon>Poales</taxon>
        <taxon>Poaceae</taxon>
        <taxon>BOP clade</taxon>
        <taxon>Pooideae</taxon>
        <taxon>Triticodae</taxon>
        <taxon>Triticeae</taxon>
        <taxon>Triticinae</taxon>
        <taxon>Triticum</taxon>
    </lineage>
</organism>
<keyword evidence="3" id="KW-1185">Reference proteome</keyword>
<sequence>MDRSCGPFSKHDANGKLRFDNDKKDLSDLVRNKVEFRPKFQREQEEYEYESWGSPPTSYKEEERRLATTTPSRLHQTRSDDALDPWLKARDDGFSILNDNPRSESRLNYINSSKNNAHGDQCKDGSSGRGIVPRPPPAKGWSTSGVPSERSGAGSEVGAEESDGGAWDGVAPGTSGAGDEVGAVPEANILSVPVDAWTCHQN</sequence>
<feature type="region of interest" description="Disordered" evidence="1">
    <location>
        <begin position="43"/>
        <end position="184"/>
    </location>
</feature>
<dbReference type="OMA" id="TCHQCTW"/>
<feature type="region of interest" description="Disordered" evidence="1">
    <location>
        <begin position="1"/>
        <end position="24"/>
    </location>
</feature>
<dbReference type="Proteomes" id="UP000019116">
    <property type="component" value="Chromosome 6A"/>
</dbReference>
<evidence type="ECO:0000313" key="3">
    <source>
        <dbReference type="Proteomes" id="UP000019116"/>
    </source>
</evidence>
<dbReference type="AlphaFoldDB" id="A0A3B6NMK9"/>
<protein>
    <submittedName>
        <fullName evidence="2">Uncharacterized protein</fullName>
    </submittedName>
</protein>